<reference evidence="2" key="3">
    <citation type="submission" date="2020-06" db="EMBL/GenBank/DDBJ databases">
        <title>Helianthus annuus Genome sequencing and assembly Release 2.</title>
        <authorList>
            <person name="Gouzy J."/>
            <person name="Langlade N."/>
            <person name="Munos S."/>
        </authorList>
    </citation>
    <scope>NUCLEOTIDE SEQUENCE</scope>
    <source>
        <tissue evidence="2">Leaves</tissue>
    </source>
</reference>
<reference evidence="2 4" key="1">
    <citation type="journal article" date="2017" name="Nature">
        <title>The sunflower genome provides insights into oil metabolism, flowering and Asterid evolution.</title>
        <authorList>
            <person name="Badouin H."/>
            <person name="Gouzy J."/>
            <person name="Grassa C.J."/>
            <person name="Murat F."/>
            <person name="Staton S.E."/>
            <person name="Cottret L."/>
            <person name="Lelandais-Briere C."/>
            <person name="Owens G.L."/>
            <person name="Carrere S."/>
            <person name="Mayjonade B."/>
            <person name="Legrand L."/>
            <person name="Gill N."/>
            <person name="Kane N.C."/>
            <person name="Bowers J.E."/>
            <person name="Hubner S."/>
            <person name="Bellec A."/>
            <person name="Berard A."/>
            <person name="Berges H."/>
            <person name="Blanchet N."/>
            <person name="Boniface M.C."/>
            <person name="Brunel D."/>
            <person name="Catrice O."/>
            <person name="Chaidir N."/>
            <person name="Claudel C."/>
            <person name="Donnadieu C."/>
            <person name="Faraut T."/>
            <person name="Fievet G."/>
            <person name="Helmstetter N."/>
            <person name="King M."/>
            <person name="Knapp S.J."/>
            <person name="Lai Z."/>
            <person name="Le Paslier M.C."/>
            <person name="Lippi Y."/>
            <person name="Lorenzon L."/>
            <person name="Mandel J.R."/>
            <person name="Marage G."/>
            <person name="Marchand G."/>
            <person name="Marquand E."/>
            <person name="Bret-Mestries E."/>
            <person name="Morien E."/>
            <person name="Nambeesan S."/>
            <person name="Nguyen T."/>
            <person name="Pegot-Espagnet P."/>
            <person name="Pouilly N."/>
            <person name="Raftis F."/>
            <person name="Sallet E."/>
            <person name="Schiex T."/>
            <person name="Thomas J."/>
            <person name="Vandecasteele C."/>
            <person name="Vares D."/>
            <person name="Vear F."/>
            <person name="Vautrin S."/>
            <person name="Crespi M."/>
            <person name="Mangin B."/>
            <person name="Burke J.M."/>
            <person name="Salse J."/>
            <person name="Munos S."/>
            <person name="Vincourt P."/>
            <person name="Rieseberg L.H."/>
            <person name="Langlade N.B."/>
        </authorList>
    </citation>
    <scope>NUCLEOTIDE SEQUENCE [LARGE SCALE GENOMIC DNA]</scope>
    <source>
        <strain evidence="4">cv. SF193</strain>
        <tissue evidence="2">Leaves</tissue>
    </source>
</reference>
<evidence type="ECO:0000313" key="4">
    <source>
        <dbReference type="Proteomes" id="UP000215914"/>
    </source>
</evidence>
<organism evidence="3 4">
    <name type="scientific">Helianthus annuus</name>
    <name type="common">Common sunflower</name>
    <dbReference type="NCBI Taxonomy" id="4232"/>
    <lineage>
        <taxon>Eukaryota</taxon>
        <taxon>Viridiplantae</taxon>
        <taxon>Streptophyta</taxon>
        <taxon>Embryophyta</taxon>
        <taxon>Tracheophyta</taxon>
        <taxon>Spermatophyta</taxon>
        <taxon>Magnoliopsida</taxon>
        <taxon>eudicotyledons</taxon>
        <taxon>Gunneridae</taxon>
        <taxon>Pentapetalae</taxon>
        <taxon>asterids</taxon>
        <taxon>campanulids</taxon>
        <taxon>Asterales</taxon>
        <taxon>Asteraceae</taxon>
        <taxon>Asteroideae</taxon>
        <taxon>Heliantheae alliance</taxon>
        <taxon>Heliantheae</taxon>
        <taxon>Helianthus</taxon>
    </lineage>
</organism>
<evidence type="ECO:0000256" key="1">
    <source>
        <dbReference type="SAM" id="MobiDB-lite"/>
    </source>
</evidence>
<evidence type="ECO:0000313" key="2">
    <source>
        <dbReference type="EMBL" id="KAF5791770.1"/>
    </source>
</evidence>
<feature type="region of interest" description="Disordered" evidence="1">
    <location>
        <begin position="1"/>
        <end position="23"/>
    </location>
</feature>
<dbReference type="EMBL" id="CM007898">
    <property type="protein sequence ID" value="OTG15718.1"/>
    <property type="molecule type" value="Genomic_DNA"/>
</dbReference>
<protein>
    <submittedName>
        <fullName evidence="3">Uncharacterized protein</fullName>
    </submittedName>
</protein>
<dbReference type="Proteomes" id="UP000215914">
    <property type="component" value="Chromosome 9"/>
</dbReference>
<sequence>MKETIHRSLKLRRSRTEVEEDSSSSCSVNYSVRSLGFSNLYSYVLTRKRNAINVESTRFKNQARMNSRNPHNI</sequence>
<keyword evidence="4" id="KW-1185">Reference proteome</keyword>
<evidence type="ECO:0000313" key="3">
    <source>
        <dbReference type="EMBL" id="OTG15718.1"/>
    </source>
</evidence>
<dbReference type="EMBL" id="MNCJ02000324">
    <property type="protein sequence ID" value="KAF5791770.1"/>
    <property type="molecule type" value="Genomic_DNA"/>
</dbReference>
<gene>
    <name evidence="3" type="ORF">HannXRQ_Chr09g0263491</name>
    <name evidence="2" type="ORF">HanXRQr2_Chr09g0398581</name>
</gene>
<name>A0A251TX47_HELAN</name>
<reference evidence="3" key="2">
    <citation type="submission" date="2017-02" db="EMBL/GenBank/DDBJ databases">
        <title>Sunflower complete genome.</title>
        <authorList>
            <person name="Langlade N."/>
            <person name="Munos S."/>
        </authorList>
    </citation>
    <scope>NUCLEOTIDE SEQUENCE [LARGE SCALE GENOMIC DNA]</scope>
    <source>
        <tissue evidence="3">Leaves</tissue>
    </source>
</reference>
<proteinExistence type="predicted"/>
<accession>A0A251TX47</accession>
<dbReference type="InParanoid" id="A0A251TX47"/>
<dbReference type="AlphaFoldDB" id="A0A251TX47"/>
<dbReference type="Gramene" id="mRNA:HanXRQr2_Chr09g0398581">
    <property type="protein sequence ID" value="mRNA:HanXRQr2_Chr09g0398581"/>
    <property type="gene ID" value="HanXRQr2_Chr09g0398581"/>
</dbReference>